<reference evidence="2 3" key="1">
    <citation type="submission" date="2017-03" db="EMBL/GenBank/DDBJ databases">
        <authorList>
            <person name="Afonso C.L."/>
            <person name="Miller P.J."/>
            <person name="Scott M.A."/>
            <person name="Spackman E."/>
            <person name="Goraichik I."/>
            <person name="Dimitrov K.M."/>
            <person name="Suarez D.L."/>
            <person name="Swayne D.E."/>
        </authorList>
    </citation>
    <scope>NUCLEOTIDE SEQUENCE [LARGE SCALE GENOMIC DNA]</scope>
    <source>
        <strain evidence="2 3">CECT 7680</strain>
    </source>
</reference>
<evidence type="ECO:0000256" key="1">
    <source>
        <dbReference type="SAM" id="Phobius"/>
    </source>
</evidence>
<keyword evidence="1" id="KW-1133">Transmembrane helix</keyword>
<dbReference type="AlphaFoldDB" id="A0A1Y5R6C4"/>
<keyword evidence="3" id="KW-1185">Reference proteome</keyword>
<name>A0A1Y5R6C4_9RHOB</name>
<dbReference type="RefSeq" id="WP_275936502.1">
    <property type="nucleotide sequence ID" value="NZ_FWFQ01000001.1"/>
</dbReference>
<evidence type="ECO:0000313" key="3">
    <source>
        <dbReference type="Proteomes" id="UP000193409"/>
    </source>
</evidence>
<proteinExistence type="predicted"/>
<dbReference type="EMBL" id="FWFQ01000001">
    <property type="protein sequence ID" value="SLN10216.1"/>
    <property type="molecule type" value="Genomic_DNA"/>
</dbReference>
<protein>
    <submittedName>
        <fullName evidence="2">Uncharacterized protein</fullName>
    </submittedName>
</protein>
<feature type="transmembrane region" description="Helical" evidence="1">
    <location>
        <begin position="20"/>
        <end position="39"/>
    </location>
</feature>
<dbReference type="Proteomes" id="UP000193409">
    <property type="component" value="Unassembled WGS sequence"/>
</dbReference>
<organism evidence="2 3">
    <name type="scientific">Pseudoruegeria aquimaris</name>
    <dbReference type="NCBI Taxonomy" id="393663"/>
    <lineage>
        <taxon>Bacteria</taxon>
        <taxon>Pseudomonadati</taxon>
        <taxon>Pseudomonadota</taxon>
        <taxon>Alphaproteobacteria</taxon>
        <taxon>Rhodobacterales</taxon>
        <taxon>Roseobacteraceae</taxon>
        <taxon>Pseudoruegeria</taxon>
    </lineage>
</organism>
<gene>
    <name evidence="2" type="ORF">PSA7680_00007</name>
</gene>
<keyword evidence="1" id="KW-0812">Transmembrane</keyword>
<sequence length="40" mass="4288">MIQQVKAAYHRSSDTMLQDVAGVLALVVTLVVGLHLPSLI</sequence>
<accession>A0A1Y5R6C4</accession>
<evidence type="ECO:0000313" key="2">
    <source>
        <dbReference type="EMBL" id="SLN10216.1"/>
    </source>
</evidence>
<keyword evidence="1" id="KW-0472">Membrane</keyword>